<evidence type="ECO:0000313" key="9">
    <source>
        <dbReference type="EMBL" id="KAK0166220.1"/>
    </source>
</evidence>
<dbReference type="InterPro" id="IPR012337">
    <property type="entry name" value="RNaseH-like_sf"/>
</dbReference>
<evidence type="ECO:0000313" key="10">
    <source>
        <dbReference type="Proteomes" id="UP001168990"/>
    </source>
</evidence>
<reference evidence="9" key="1">
    <citation type="journal article" date="2023" name="bioRxiv">
        <title>Scaffold-level genome assemblies of two parasitoid biocontrol wasps reveal the parthenogenesis mechanism and an associated novel virus.</title>
        <authorList>
            <person name="Inwood S."/>
            <person name="Skelly J."/>
            <person name="Guhlin J."/>
            <person name="Harrop T."/>
            <person name="Goldson S."/>
            <person name="Dearden P."/>
        </authorList>
    </citation>
    <scope>NUCLEOTIDE SEQUENCE</scope>
    <source>
        <strain evidence="9">Irish</strain>
        <tissue evidence="9">Whole body</tissue>
    </source>
</reference>
<dbReference type="GO" id="GO:0006308">
    <property type="term" value="P:DNA catabolic process"/>
    <property type="evidence" value="ECO:0007669"/>
    <property type="project" value="TreeGrafter"/>
</dbReference>
<keyword evidence="2" id="KW-0540">Nuclease</keyword>
<keyword evidence="4" id="KW-0378">Hydrolase</keyword>
<dbReference type="Gene3D" id="3.30.420.10">
    <property type="entry name" value="Ribonuclease H-like superfamily/Ribonuclease H"/>
    <property type="match status" value="1"/>
</dbReference>
<keyword evidence="3" id="KW-0479">Metal-binding</keyword>
<dbReference type="PANTHER" id="PTHR13058:SF22">
    <property type="entry name" value="EXODEOXYRIBONUCLEASE III"/>
    <property type="match status" value="1"/>
</dbReference>
<dbReference type="Proteomes" id="UP001168990">
    <property type="component" value="Unassembled WGS sequence"/>
</dbReference>
<dbReference type="GO" id="GO:0003676">
    <property type="term" value="F:nucleic acid binding"/>
    <property type="evidence" value="ECO:0007669"/>
    <property type="project" value="InterPro"/>
</dbReference>
<comment type="similarity">
    <text evidence="7">Belongs to the exonuclease superfamily. TREX family.</text>
</comment>
<evidence type="ECO:0000256" key="1">
    <source>
        <dbReference type="ARBA" id="ARBA00001946"/>
    </source>
</evidence>
<keyword evidence="10" id="KW-1185">Reference proteome</keyword>
<evidence type="ECO:0000256" key="7">
    <source>
        <dbReference type="ARBA" id="ARBA00025769"/>
    </source>
</evidence>
<dbReference type="PANTHER" id="PTHR13058">
    <property type="entry name" value="THREE PRIME REPAIR EXONUCLEASE 1, 2"/>
    <property type="match status" value="1"/>
</dbReference>
<dbReference type="EMBL" id="JAQQBS010001422">
    <property type="protein sequence ID" value="KAK0166220.1"/>
    <property type="molecule type" value="Genomic_DNA"/>
</dbReference>
<dbReference type="SMART" id="SM00479">
    <property type="entry name" value="EXOIII"/>
    <property type="match status" value="1"/>
</dbReference>
<dbReference type="SUPFAM" id="SSF53098">
    <property type="entry name" value="Ribonuclease H-like"/>
    <property type="match status" value="1"/>
</dbReference>
<dbReference type="GO" id="GO:0008296">
    <property type="term" value="F:3'-5'-DNA exonuclease activity"/>
    <property type="evidence" value="ECO:0007669"/>
    <property type="project" value="TreeGrafter"/>
</dbReference>
<dbReference type="InterPro" id="IPR036397">
    <property type="entry name" value="RNaseH_sf"/>
</dbReference>
<evidence type="ECO:0000259" key="8">
    <source>
        <dbReference type="SMART" id="SM00479"/>
    </source>
</evidence>
<proteinExistence type="inferred from homology"/>
<dbReference type="Pfam" id="PF00929">
    <property type="entry name" value="RNase_T"/>
    <property type="match status" value="1"/>
</dbReference>
<keyword evidence="6" id="KW-0460">Magnesium</keyword>
<reference evidence="9" key="2">
    <citation type="submission" date="2023-03" db="EMBL/GenBank/DDBJ databases">
        <authorList>
            <person name="Inwood S.N."/>
            <person name="Skelly J.G."/>
            <person name="Guhlin J."/>
            <person name="Harrop T.W.R."/>
            <person name="Goldson S.G."/>
            <person name="Dearden P.K."/>
        </authorList>
    </citation>
    <scope>NUCLEOTIDE SEQUENCE</scope>
    <source>
        <strain evidence="9">Irish</strain>
        <tissue evidence="9">Whole body</tissue>
    </source>
</reference>
<dbReference type="GO" id="GO:0005737">
    <property type="term" value="C:cytoplasm"/>
    <property type="evidence" value="ECO:0007669"/>
    <property type="project" value="TreeGrafter"/>
</dbReference>
<evidence type="ECO:0000256" key="6">
    <source>
        <dbReference type="ARBA" id="ARBA00022842"/>
    </source>
</evidence>
<evidence type="ECO:0000256" key="3">
    <source>
        <dbReference type="ARBA" id="ARBA00022723"/>
    </source>
</evidence>
<evidence type="ECO:0000256" key="5">
    <source>
        <dbReference type="ARBA" id="ARBA00022839"/>
    </source>
</evidence>
<organism evidence="9 10">
    <name type="scientific">Microctonus aethiopoides</name>
    <dbReference type="NCBI Taxonomy" id="144406"/>
    <lineage>
        <taxon>Eukaryota</taxon>
        <taxon>Metazoa</taxon>
        <taxon>Ecdysozoa</taxon>
        <taxon>Arthropoda</taxon>
        <taxon>Hexapoda</taxon>
        <taxon>Insecta</taxon>
        <taxon>Pterygota</taxon>
        <taxon>Neoptera</taxon>
        <taxon>Endopterygota</taxon>
        <taxon>Hymenoptera</taxon>
        <taxon>Apocrita</taxon>
        <taxon>Ichneumonoidea</taxon>
        <taxon>Braconidae</taxon>
        <taxon>Euphorinae</taxon>
        <taxon>Microctonus</taxon>
    </lineage>
</organism>
<accession>A0AA39FAZ5</accession>
<dbReference type="AlphaFoldDB" id="A0AA39FAZ5"/>
<dbReference type="CDD" id="cd06127">
    <property type="entry name" value="DEDDh"/>
    <property type="match status" value="1"/>
</dbReference>
<sequence length="208" mass="22803">MFSSVNRGNITIVFFDVETTGSQGENQIVEIGATSGNKSFKVYIKPTCEFDLYVSNMTGLTLKDDKLHLNSVAIDAKSPANAIREFITFLQSVGSKVVLAAHGGSALDFPKISKLAKDCNMMKEFSSVVCGFIDTLPLLKSALKDRVTQGKKFTLEDLAEDYLDYYDKKGAHDALNDATVLGKIILCNEINLKKDEMLNSAVPINKFS</sequence>
<comment type="caution">
    <text evidence="9">The sequence shown here is derived from an EMBL/GenBank/DDBJ whole genome shotgun (WGS) entry which is preliminary data.</text>
</comment>
<gene>
    <name evidence="9" type="ORF">PV328_004661</name>
</gene>
<comment type="cofactor">
    <cofactor evidence="1">
        <name>Mg(2+)</name>
        <dbReference type="ChEBI" id="CHEBI:18420"/>
    </cofactor>
</comment>
<dbReference type="InterPro" id="IPR040393">
    <property type="entry name" value="TREX1/2"/>
</dbReference>
<keyword evidence="5" id="KW-0269">Exonuclease</keyword>
<dbReference type="GO" id="GO:0046872">
    <property type="term" value="F:metal ion binding"/>
    <property type="evidence" value="ECO:0007669"/>
    <property type="project" value="UniProtKB-KW"/>
</dbReference>
<name>A0AA39FAZ5_9HYME</name>
<feature type="domain" description="Exonuclease" evidence="8">
    <location>
        <begin position="11"/>
        <end position="194"/>
    </location>
</feature>
<protein>
    <recommendedName>
        <fullName evidence="8">Exonuclease domain-containing protein</fullName>
    </recommendedName>
</protein>
<dbReference type="InterPro" id="IPR013520">
    <property type="entry name" value="Ribonucl_H"/>
</dbReference>
<evidence type="ECO:0000256" key="4">
    <source>
        <dbReference type="ARBA" id="ARBA00022801"/>
    </source>
</evidence>
<evidence type="ECO:0000256" key="2">
    <source>
        <dbReference type="ARBA" id="ARBA00022722"/>
    </source>
</evidence>